<dbReference type="PANTHER" id="PTHR43133">
    <property type="entry name" value="RNA POLYMERASE ECF-TYPE SIGMA FACTO"/>
    <property type="match status" value="1"/>
</dbReference>
<reference evidence="8 9" key="1">
    <citation type="submission" date="2019-08" db="EMBL/GenBank/DDBJ databases">
        <title>Deep-cultivation of Planctomycetes and their phenomic and genomic characterization uncovers novel biology.</title>
        <authorList>
            <person name="Wiegand S."/>
            <person name="Jogler M."/>
            <person name="Boedeker C."/>
            <person name="Pinto D."/>
            <person name="Vollmers J."/>
            <person name="Rivas-Marin E."/>
            <person name="Kohn T."/>
            <person name="Peeters S.H."/>
            <person name="Heuer A."/>
            <person name="Rast P."/>
            <person name="Oberbeckmann S."/>
            <person name="Bunk B."/>
            <person name="Jeske O."/>
            <person name="Meyerdierks A."/>
            <person name="Storesund J.E."/>
            <person name="Kallscheuer N."/>
            <person name="Luecker S."/>
            <person name="Lage O.M."/>
            <person name="Pohl T."/>
            <person name="Merkel B.J."/>
            <person name="Hornburger P."/>
            <person name="Mueller R.-W."/>
            <person name="Bruemmer F."/>
            <person name="Labrenz M."/>
            <person name="Spormann A.M."/>
            <person name="Op den Camp H."/>
            <person name="Overmann J."/>
            <person name="Amann R."/>
            <person name="Jetten M.S.M."/>
            <person name="Mascher T."/>
            <person name="Medema M.H."/>
            <person name="Devos D.P."/>
            <person name="Kaster A.-K."/>
            <person name="Ovreas L."/>
            <person name="Rohde M."/>
            <person name="Galperin M.Y."/>
            <person name="Jogler C."/>
        </authorList>
    </citation>
    <scope>NUCLEOTIDE SEQUENCE [LARGE SCALE GENOMIC DNA]</scope>
    <source>
        <strain evidence="8 9">UC8</strain>
    </source>
</reference>
<accession>A0A5B9R2Y6</accession>
<dbReference type="InterPro" id="IPR039425">
    <property type="entry name" value="RNA_pol_sigma-70-like"/>
</dbReference>
<feature type="domain" description="RNA polymerase sigma factor 70 region 4 type 2" evidence="7">
    <location>
        <begin position="121"/>
        <end position="173"/>
    </location>
</feature>
<dbReference type="InterPro" id="IPR007627">
    <property type="entry name" value="RNA_pol_sigma70_r2"/>
</dbReference>
<gene>
    <name evidence="8" type="primary">sigM</name>
    <name evidence="8" type="ORF">UC8_58730</name>
</gene>
<keyword evidence="5" id="KW-0804">Transcription</keyword>
<comment type="similarity">
    <text evidence="1">Belongs to the sigma-70 factor family. ECF subfamily.</text>
</comment>
<keyword evidence="3" id="KW-0731">Sigma factor</keyword>
<evidence type="ECO:0000313" key="9">
    <source>
        <dbReference type="Proteomes" id="UP000325286"/>
    </source>
</evidence>
<dbReference type="EMBL" id="CP042914">
    <property type="protein sequence ID" value="QEG43816.1"/>
    <property type="molecule type" value="Genomic_DNA"/>
</dbReference>
<dbReference type="Pfam" id="PF04542">
    <property type="entry name" value="Sigma70_r2"/>
    <property type="match status" value="1"/>
</dbReference>
<organism evidence="8 9">
    <name type="scientific">Roseimaritima ulvae</name>
    <dbReference type="NCBI Taxonomy" id="980254"/>
    <lineage>
        <taxon>Bacteria</taxon>
        <taxon>Pseudomonadati</taxon>
        <taxon>Planctomycetota</taxon>
        <taxon>Planctomycetia</taxon>
        <taxon>Pirellulales</taxon>
        <taxon>Pirellulaceae</taxon>
        <taxon>Roseimaritima</taxon>
    </lineage>
</organism>
<evidence type="ECO:0000256" key="1">
    <source>
        <dbReference type="ARBA" id="ARBA00010641"/>
    </source>
</evidence>
<dbReference type="GO" id="GO:0006352">
    <property type="term" value="P:DNA-templated transcription initiation"/>
    <property type="evidence" value="ECO:0007669"/>
    <property type="project" value="InterPro"/>
</dbReference>
<dbReference type="InterPro" id="IPR014284">
    <property type="entry name" value="RNA_pol_sigma-70_dom"/>
</dbReference>
<keyword evidence="9" id="KW-1185">Reference proteome</keyword>
<dbReference type="Pfam" id="PF08281">
    <property type="entry name" value="Sigma70_r4_2"/>
    <property type="match status" value="1"/>
</dbReference>
<evidence type="ECO:0000256" key="4">
    <source>
        <dbReference type="ARBA" id="ARBA00023125"/>
    </source>
</evidence>
<dbReference type="SUPFAM" id="SSF88946">
    <property type="entry name" value="Sigma2 domain of RNA polymerase sigma factors"/>
    <property type="match status" value="1"/>
</dbReference>
<dbReference type="InterPro" id="IPR013324">
    <property type="entry name" value="RNA_pol_sigma_r3/r4-like"/>
</dbReference>
<dbReference type="Gene3D" id="1.10.10.10">
    <property type="entry name" value="Winged helix-like DNA-binding domain superfamily/Winged helix DNA-binding domain"/>
    <property type="match status" value="1"/>
</dbReference>
<proteinExistence type="inferred from homology"/>
<keyword evidence="4" id="KW-0238">DNA-binding</keyword>
<name>A0A5B9R2Y6_9BACT</name>
<feature type="domain" description="RNA polymerase sigma-70 region 2" evidence="6">
    <location>
        <begin position="24"/>
        <end position="89"/>
    </location>
</feature>
<dbReference type="GO" id="GO:0016987">
    <property type="term" value="F:sigma factor activity"/>
    <property type="evidence" value="ECO:0007669"/>
    <property type="project" value="UniProtKB-KW"/>
</dbReference>
<sequence length="184" mass="21096">MTDELIDVQRLRVGDHQAWDALYSSACRRTYRVLYHLTGAKQSVLEELNQDVWLSALQSIERLDATRGTAVDWVLGIARHKGLTYLRKHYANRVVFVGAGGDMPDLSFADDGPSPAHERAMWLRAAIESLPEHWQYVLRQKYHVGLTVQQIADQMDRTPKAIESTLSRARARLRELVSEWKDEP</sequence>
<protein>
    <submittedName>
        <fullName evidence="8">RNA polymerase sigma factor SigM</fullName>
    </submittedName>
</protein>
<evidence type="ECO:0000256" key="3">
    <source>
        <dbReference type="ARBA" id="ARBA00023082"/>
    </source>
</evidence>
<dbReference type="NCBIfam" id="TIGR02937">
    <property type="entry name" value="sigma70-ECF"/>
    <property type="match status" value="1"/>
</dbReference>
<dbReference type="GO" id="GO:0003677">
    <property type="term" value="F:DNA binding"/>
    <property type="evidence" value="ECO:0007669"/>
    <property type="project" value="UniProtKB-KW"/>
</dbReference>
<dbReference type="AlphaFoldDB" id="A0A5B9R2Y6"/>
<evidence type="ECO:0000256" key="5">
    <source>
        <dbReference type="ARBA" id="ARBA00023163"/>
    </source>
</evidence>
<dbReference type="Gene3D" id="1.10.1740.10">
    <property type="match status" value="1"/>
</dbReference>
<dbReference type="Proteomes" id="UP000325286">
    <property type="component" value="Chromosome"/>
</dbReference>
<dbReference type="KEGG" id="rul:UC8_58730"/>
<dbReference type="RefSeq" id="WP_068135828.1">
    <property type="nucleotide sequence ID" value="NZ_CP042914.1"/>
</dbReference>
<evidence type="ECO:0000259" key="7">
    <source>
        <dbReference type="Pfam" id="PF08281"/>
    </source>
</evidence>
<dbReference type="InterPro" id="IPR013325">
    <property type="entry name" value="RNA_pol_sigma_r2"/>
</dbReference>
<dbReference type="CDD" id="cd06171">
    <property type="entry name" value="Sigma70_r4"/>
    <property type="match status" value="1"/>
</dbReference>
<dbReference type="SUPFAM" id="SSF88659">
    <property type="entry name" value="Sigma3 and sigma4 domains of RNA polymerase sigma factors"/>
    <property type="match status" value="1"/>
</dbReference>
<evidence type="ECO:0000259" key="6">
    <source>
        <dbReference type="Pfam" id="PF04542"/>
    </source>
</evidence>
<dbReference type="InterPro" id="IPR013249">
    <property type="entry name" value="RNA_pol_sigma70_r4_t2"/>
</dbReference>
<dbReference type="OrthoDB" id="9785675at2"/>
<evidence type="ECO:0000256" key="2">
    <source>
        <dbReference type="ARBA" id="ARBA00023015"/>
    </source>
</evidence>
<dbReference type="InterPro" id="IPR036388">
    <property type="entry name" value="WH-like_DNA-bd_sf"/>
</dbReference>
<evidence type="ECO:0000313" key="8">
    <source>
        <dbReference type="EMBL" id="QEG43816.1"/>
    </source>
</evidence>
<keyword evidence="2" id="KW-0805">Transcription regulation</keyword>
<dbReference type="PANTHER" id="PTHR43133:SF8">
    <property type="entry name" value="RNA POLYMERASE SIGMA FACTOR HI_1459-RELATED"/>
    <property type="match status" value="1"/>
</dbReference>